<accession>M1QML2</accession>
<sequence length="550" mass="63012">MILHVPNILLPETNWKEWAVIACDQHTQDLDYWKRVEEFVGDTPSALNLIYPEIYLPLDEKRVDEIHKAMHSYRDILIDHGPCFILVKRNFSGRERTGLVAAVDLEEYEYTGTDSFIRPTEKTIKERLPARVKIRENAELELTHVLILYDDPDFSVLPGNTEGPVYEGDKVYDFDLMEDGGHIKGFKISDRNVLEEISKKIESLGILLAGDGNHSLAAAKSFWETIKKTVPDNHPARYALVELVNIHDPGLTFEPIHRLVRGINPEKLLERFDAKIVESSLFNSGTECENKPEGGHSIEFVTKNRRGFLIFDKPKHDLEVETLDEIIDDYAVEYEHDPEVVEKLGKEPESIGFFLPPLKRNEFFALIKKKGILPRKSFSLGKENEKRYYIEASYFSDYPVDVLYYPQFILYSHPSCRHRQKNNSLFVRASSRQMELKGCRKMASYKHPCKYCGKLIARDSNFCPFCTQENPLGPIRCPICRYPLEDGAKACGHCGILLWKICESCGKETFLGDKCSYCGTPIIVVCPNPKCRAEQPPTNRNCVKCGKPLR</sequence>
<dbReference type="KEGG" id="mmaz:MmTuc01_3010"/>
<organism evidence="2 3">
    <name type="scientific">Methanosarcina mazei Tuc01</name>
    <dbReference type="NCBI Taxonomy" id="1236903"/>
    <lineage>
        <taxon>Archaea</taxon>
        <taxon>Methanobacteriati</taxon>
        <taxon>Methanobacteriota</taxon>
        <taxon>Stenosarchaea group</taxon>
        <taxon>Methanomicrobia</taxon>
        <taxon>Methanosarcinales</taxon>
        <taxon>Methanosarcinaceae</taxon>
        <taxon>Methanosarcina</taxon>
    </lineage>
</organism>
<gene>
    <name evidence="2" type="ORF">MmTuc01_3010</name>
</gene>
<dbReference type="PANTHER" id="PTHR36454">
    <property type="entry name" value="LMO2823 PROTEIN"/>
    <property type="match status" value="1"/>
</dbReference>
<dbReference type="PANTHER" id="PTHR36454:SF1">
    <property type="entry name" value="DUF1015 DOMAIN-CONTAINING PROTEIN"/>
    <property type="match status" value="1"/>
</dbReference>
<dbReference type="Pfam" id="PF12773">
    <property type="entry name" value="DZR"/>
    <property type="match status" value="1"/>
</dbReference>
<name>M1QML2_METMZ</name>
<dbReference type="BioCyc" id="MMAZ1236903:G139K-2864-MONOMER"/>
<protein>
    <recommendedName>
        <fullName evidence="1">DZANK-type domain-containing protein</fullName>
    </recommendedName>
</protein>
<evidence type="ECO:0000313" key="3">
    <source>
        <dbReference type="Proteomes" id="UP000011718"/>
    </source>
</evidence>
<dbReference type="HOGENOM" id="CLU_036573_0_0_2"/>
<feature type="domain" description="DZANK-type" evidence="1">
    <location>
        <begin position="449"/>
        <end position="495"/>
    </location>
</feature>
<dbReference type="AlphaFoldDB" id="M1QML2"/>
<proteinExistence type="predicted"/>
<evidence type="ECO:0000259" key="1">
    <source>
        <dbReference type="Pfam" id="PF12773"/>
    </source>
</evidence>
<dbReference type="InterPro" id="IPR025874">
    <property type="entry name" value="DZR"/>
</dbReference>
<evidence type="ECO:0000313" key="2">
    <source>
        <dbReference type="EMBL" id="AGF98279.1"/>
    </source>
</evidence>
<dbReference type="Proteomes" id="UP000011718">
    <property type="component" value="Chromosome"/>
</dbReference>
<reference evidence="2 3" key="1">
    <citation type="journal article" date="2013" name="Genome Announc.">
        <title>Complete Genome of a Methanosarcina mazei Strain Isolated from Sediment Samples from an Amazonian Flooded Area.</title>
        <authorList>
            <person name="Assis das Gracas D."/>
            <person name="Thiago Juca Ramos R."/>
            <person name="Vieira Araujo A.C."/>
            <person name="Zahlouth R."/>
            <person name="Ribeiro Carneiro A."/>
            <person name="Souza Lopes T."/>
            <person name="Azevedo Barauna R."/>
            <person name="Azevedo V."/>
            <person name="Cruz Schneider M.P."/>
            <person name="Pellizari V.H."/>
            <person name="Silva A."/>
        </authorList>
    </citation>
    <scope>NUCLEOTIDE SEQUENCE [LARGE SCALE GENOMIC DNA]</scope>
    <source>
        <strain evidence="2 3">Tuc01</strain>
    </source>
</reference>
<dbReference type="InterPro" id="IPR008323">
    <property type="entry name" value="UCP033563"/>
</dbReference>
<dbReference type="Pfam" id="PF06245">
    <property type="entry name" value="DUF1015"/>
    <property type="match status" value="1"/>
</dbReference>
<dbReference type="EMBL" id="CP004144">
    <property type="protein sequence ID" value="AGF98279.1"/>
    <property type="molecule type" value="Genomic_DNA"/>
</dbReference>